<gene>
    <name evidence="1" type="ORF">BDV95DRAFT_274835</name>
</gene>
<comment type="caution">
    <text evidence="1">The sequence shown here is derived from an EMBL/GenBank/DDBJ whole genome shotgun (WGS) entry which is preliminary data.</text>
</comment>
<proteinExistence type="predicted"/>
<protein>
    <submittedName>
        <fullName evidence="1">Uncharacterized protein</fullName>
    </submittedName>
</protein>
<reference evidence="1 2" key="1">
    <citation type="submission" date="2020-01" db="EMBL/GenBank/DDBJ databases">
        <authorList>
            <consortium name="DOE Joint Genome Institute"/>
            <person name="Haridas S."/>
            <person name="Albert R."/>
            <person name="Binder M."/>
            <person name="Bloem J."/>
            <person name="Labutti K."/>
            <person name="Salamov A."/>
            <person name="Andreopoulos B."/>
            <person name="Baker S.E."/>
            <person name="Barry K."/>
            <person name="Bills G."/>
            <person name="Bluhm B.H."/>
            <person name="Cannon C."/>
            <person name="Castanera R."/>
            <person name="Culley D.E."/>
            <person name="Daum C."/>
            <person name="Ezra D."/>
            <person name="Gonzalez J.B."/>
            <person name="Henrissat B."/>
            <person name="Kuo A."/>
            <person name="Liang C."/>
            <person name="Lipzen A."/>
            <person name="Lutzoni F."/>
            <person name="Magnuson J."/>
            <person name="Mondo S."/>
            <person name="Nolan M."/>
            <person name="Ohm R."/>
            <person name="Pangilinan J."/>
            <person name="Park H.-J.H."/>
            <person name="Ramirez L."/>
            <person name="Alfaro M."/>
            <person name="Sun H."/>
            <person name="Tritt A."/>
            <person name="Yoshinaga Y."/>
            <person name="Zwiers L.-H.L."/>
            <person name="Turgeon B.G."/>
            <person name="Goodwin S.B."/>
            <person name="Spatafora J.W."/>
            <person name="Crous P.W."/>
            <person name="Grigoriev I.V."/>
        </authorList>
    </citation>
    <scope>NUCLEOTIDE SEQUENCE [LARGE SCALE GENOMIC DNA]</scope>
    <source>
        <strain evidence="1 2">CBS 611.86</strain>
    </source>
</reference>
<organism evidence="1 2">
    <name type="scientific">Massariosphaeria phaeospora</name>
    <dbReference type="NCBI Taxonomy" id="100035"/>
    <lineage>
        <taxon>Eukaryota</taxon>
        <taxon>Fungi</taxon>
        <taxon>Dikarya</taxon>
        <taxon>Ascomycota</taxon>
        <taxon>Pezizomycotina</taxon>
        <taxon>Dothideomycetes</taxon>
        <taxon>Pleosporomycetidae</taxon>
        <taxon>Pleosporales</taxon>
        <taxon>Pleosporales incertae sedis</taxon>
        <taxon>Massariosphaeria</taxon>
    </lineage>
</organism>
<sequence length="103" mass="10889">MVEPEIKARPAEPLLASELVSDEELDVLMQDVLSVGGPRKRKRCGAVVRSGVSSVDAMLEVGLWRAANGDGDGVVGVSGEGADVCFSTLTKRFIRQSINKSAC</sequence>
<dbReference type="AlphaFoldDB" id="A0A7C8ME54"/>
<name>A0A7C8ME54_9PLEO</name>
<dbReference type="EMBL" id="JAADJZ010000004">
    <property type="protein sequence ID" value="KAF2875479.1"/>
    <property type="molecule type" value="Genomic_DNA"/>
</dbReference>
<dbReference type="OrthoDB" id="336321at2759"/>
<keyword evidence="2" id="KW-1185">Reference proteome</keyword>
<evidence type="ECO:0000313" key="2">
    <source>
        <dbReference type="Proteomes" id="UP000481861"/>
    </source>
</evidence>
<evidence type="ECO:0000313" key="1">
    <source>
        <dbReference type="EMBL" id="KAF2875479.1"/>
    </source>
</evidence>
<dbReference type="Proteomes" id="UP000481861">
    <property type="component" value="Unassembled WGS sequence"/>
</dbReference>
<accession>A0A7C8ME54</accession>